<dbReference type="RefSeq" id="WP_221875117.1">
    <property type="nucleotide sequence ID" value="NZ_JACWFH010000030.1"/>
</dbReference>
<protein>
    <submittedName>
        <fullName evidence="1">GDYXXLXY domain-containing protein</fullName>
    </submittedName>
</protein>
<accession>A0ABS7K9E8</accession>
<organism evidence="1 2">
    <name type="scientific">Mesobacillus maritimus</name>
    <dbReference type="NCBI Taxonomy" id="1643336"/>
    <lineage>
        <taxon>Bacteria</taxon>
        <taxon>Bacillati</taxon>
        <taxon>Bacillota</taxon>
        <taxon>Bacilli</taxon>
        <taxon>Bacillales</taxon>
        <taxon>Bacillaceae</taxon>
        <taxon>Mesobacillus</taxon>
    </lineage>
</organism>
<gene>
    <name evidence="1" type="ORF">H0185_19220</name>
</gene>
<sequence length="181" mass="20249">MSKRTKQIILACLVPIGILIGMTATPLYTLMTGQEILLRTIPVDPTDLFRGDYVVLRYEAEEIPTSLISKEVQTKIEKGRDDTEVYVTLELKEGVHTPTEVVLAKPDTDLYLEGNLNYIGPSWDGGSVEREVAYITYSLDKYFVEDNTGLELEEASRNGNILAKVKVKNGYAYLVDLTIVN</sequence>
<dbReference type="EMBL" id="JACWFH010000030">
    <property type="protein sequence ID" value="MBY0098899.1"/>
    <property type="molecule type" value="Genomic_DNA"/>
</dbReference>
<dbReference type="Pfam" id="PF14345">
    <property type="entry name" value="GDYXXLXY"/>
    <property type="match status" value="1"/>
</dbReference>
<keyword evidence="2" id="KW-1185">Reference proteome</keyword>
<reference evidence="1 2" key="1">
    <citation type="submission" date="2020-07" db="EMBL/GenBank/DDBJ databases">
        <title>Fungal Genomes of the International Space Station.</title>
        <authorList>
            <person name="Seuylemezian A."/>
            <person name="Singh N.K."/>
            <person name="Wood J."/>
            <person name="Venkateswaran K."/>
        </authorList>
    </citation>
    <scope>NUCLEOTIDE SEQUENCE [LARGE SCALE GENOMIC DNA]</scope>
    <source>
        <strain evidence="1 2">PL-B2</strain>
    </source>
</reference>
<evidence type="ECO:0000313" key="2">
    <source>
        <dbReference type="Proteomes" id="UP000769780"/>
    </source>
</evidence>
<comment type="caution">
    <text evidence="1">The sequence shown here is derived from an EMBL/GenBank/DDBJ whole genome shotgun (WGS) entry which is preliminary data.</text>
</comment>
<name>A0ABS7K9E8_9BACI</name>
<proteinExistence type="predicted"/>
<evidence type="ECO:0000313" key="1">
    <source>
        <dbReference type="EMBL" id="MBY0098899.1"/>
    </source>
</evidence>
<dbReference type="Proteomes" id="UP000769780">
    <property type="component" value="Unassembled WGS sequence"/>
</dbReference>
<dbReference type="InterPro" id="IPR025833">
    <property type="entry name" value="GDYXXLXY"/>
</dbReference>